<gene>
    <name evidence="4" type="ORF">SAMN06265171_11588</name>
</gene>
<dbReference type="EMBL" id="FXTC01000015">
    <property type="protein sequence ID" value="SMO95852.1"/>
    <property type="molecule type" value="Genomic_DNA"/>
</dbReference>
<keyword evidence="1 2" id="KW-0732">Signal</keyword>
<evidence type="ECO:0000256" key="2">
    <source>
        <dbReference type="SAM" id="SignalP"/>
    </source>
</evidence>
<dbReference type="SUPFAM" id="SSF53474">
    <property type="entry name" value="alpha/beta-Hydrolases"/>
    <property type="match status" value="1"/>
</dbReference>
<dbReference type="Gene3D" id="3.40.50.1820">
    <property type="entry name" value="alpha/beta hydrolase"/>
    <property type="match status" value="1"/>
</dbReference>
<dbReference type="PANTHER" id="PTHR43037">
    <property type="entry name" value="UNNAMED PRODUCT-RELATED"/>
    <property type="match status" value="1"/>
</dbReference>
<evidence type="ECO:0000259" key="3">
    <source>
        <dbReference type="Pfam" id="PF02230"/>
    </source>
</evidence>
<organism evidence="4 5">
    <name type="scientific">Chryseobacterium rhizoplanae</name>
    <dbReference type="NCBI Taxonomy" id="1609531"/>
    <lineage>
        <taxon>Bacteria</taxon>
        <taxon>Pseudomonadati</taxon>
        <taxon>Bacteroidota</taxon>
        <taxon>Flavobacteriia</taxon>
        <taxon>Flavobacteriales</taxon>
        <taxon>Weeksellaceae</taxon>
        <taxon>Chryseobacterium group</taxon>
        <taxon>Chryseobacterium</taxon>
    </lineage>
</organism>
<dbReference type="PANTHER" id="PTHR43037:SF1">
    <property type="entry name" value="BLL1128 PROTEIN"/>
    <property type="match status" value="1"/>
</dbReference>
<dbReference type="InterPro" id="IPR003140">
    <property type="entry name" value="PLipase/COase/thioEstase"/>
</dbReference>
<feature type="signal peptide" evidence="2">
    <location>
        <begin position="1"/>
        <end position="31"/>
    </location>
</feature>
<feature type="domain" description="Phospholipase/carboxylesterase/thioesterase" evidence="3">
    <location>
        <begin position="114"/>
        <end position="226"/>
    </location>
</feature>
<evidence type="ECO:0000313" key="4">
    <source>
        <dbReference type="EMBL" id="SMO95852.1"/>
    </source>
</evidence>
<accession>A0A521FI14</accession>
<dbReference type="AlphaFoldDB" id="A0A521FI14"/>
<evidence type="ECO:0000313" key="5">
    <source>
        <dbReference type="Proteomes" id="UP000316916"/>
    </source>
</evidence>
<reference evidence="4 5" key="1">
    <citation type="submission" date="2017-05" db="EMBL/GenBank/DDBJ databases">
        <authorList>
            <person name="Varghese N."/>
            <person name="Submissions S."/>
        </authorList>
    </citation>
    <scope>NUCLEOTIDE SEQUENCE [LARGE SCALE GENOMIC DNA]</scope>
    <source>
        <strain evidence="4 5">DSM 29371</strain>
    </source>
</reference>
<dbReference type="Pfam" id="PF02230">
    <property type="entry name" value="Abhydrolase_2"/>
    <property type="match status" value="1"/>
</dbReference>
<dbReference type="GO" id="GO:0016787">
    <property type="term" value="F:hydrolase activity"/>
    <property type="evidence" value="ECO:0007669"/>
    <property type="project" value="InterPro"/>
</dbReference>
<feature type="chain" id="PRO_5021819324" evidence="2">
    <location>
        <begin position="32"/>
        <end position="245"/>
    </location>
</feature>
<sequence length="245" mass="27930">MGFSQNRNNNMKLKLKHIPLLLLPFSLNVNAQEIKAELNKEIKRQEKISYILDYPKNTKGNVPLIVFLHGSGERGTNLDLVKAHSPFTYKNLIKEPVAILAPQCPEGTWWDTVTVYNLIKEIQKKYKIDASRIYLTGLSMGGWGTLKLAMEHPEMFAAVASVCAPTDQVMTANIHQFKDLNMKIFHGGMDDIVLPANAFNFYQKLHPVNPTAELVIFPNDNHNSWDSAYSNPQLYEWMLSKKKEK</sequence>
<keyword evidence="5" id="KW-1185">Reference proteome</keyword>
<dbReference type="InterPro" id="IPR050955">
    <property type="entry name" value="Plant_Biomass_Hydrol_Est"/>
</dbReference>
<dbReference type="InterPro" id="IPR029058">
    <property type="entry name" value="AB_hydrolase_fold"/>
</dbReference>
<name>A0A521FI14_9FLAO</name>
<dbReference type="Proteomes" id="UP000316916">
    <property type="component" value="Unassembled WGS sequence"/>
</dbReference>
<evidence type="ECO:0000256" key="1">
    <source>
        <dbReference type="ARBA" id="ARBA00022729"/>
    </source>
</evidence>
<proteinExistence type="predicted"/>
<protein>
    <submittedName>
        <fullName evidence="4">Phospholipase/Carboxylesterase</fullName>
    </submittedName>
</protein>